<dbReference type="OrthoDB" id="7187254at2"/>
<dbReference type="Pfam" id="PF13490">
    <property type="entry name" value="zf-HC2"/>
    <property type="match status" value="1"/>
</dbReference>
<proteinExistence type="predicted"/>
<evidence type="ECO:0000313" key="2">
    <source>
        <dbReference type="EMBL" id="PTX57534.1"/>
    </source>
</evidence>
<dbReference type="EMBL" id="QBKS01000001">
    <property type="protein sequence ID" value="PTX57534.1"/>
    <property type="molecule type" value="Genomic_DNA"/>
</dbReference>
<organism evidence="2 3">
    <name type="scientific">Litoreibacter ponti</name>
    <dbReference type="NCBI Taxonomy" id="1510457"/>
    <lineage>
        <taxon>Bacteria</taxon>
        <taxon>Pseudomonadati</taxon>
        <taxon>Pseudomonadota</taxon>
        <taxon>Alphaproteobacteria</taxon>
        <taxon>Rhodobacterales</taxon>
        <taxon>Roseobacteraceae</taxon>
        <taxon>Litoreibacter</taxon>
    </lineage>
</organism>
<evidence type="ECO:0000313" key="3">
    <source>
        <dbReference type="Proteomes" id="UP000243978"/>
    </source>
</evidence>
<reference evidence="2 3" key="1">
    <citation type="submission" date="2018-04" db="EMBL/GenBank/DDBJ databases">
        <title>Genomic Encyclopedia of Archaeal and Bacterial Type Strains, Phase II (KMG-II): from individual species to whole genera.</title>
        <authorList>
            <person name="Goeker M."/>
        </authorList>
    </citation>
    <scope>NUCLEOTIDE SEQUENCE [LARGE SCALE GENOMIC DNA]</scope>
    <source>
        <strain evidence="2 3">DSM 100977</strain>
    </source>
</reference>
<protein>
    <submittedName>
        <fullName evidence="2">Anti-sigma factor RsiW</fullName>
    </submittedName>
</protein>
<gene>
    <name evidence="2" type="ORF">C8N43_2204</name>
</gene>
<dbReference type="InterPro" id="IPR027383">
    <property type="entry name" value="Znf_put"/>
</dbReference>
<name>A0A2T6BNC0_9RHOB</name>
<feature type="domain" description="Putative zinc-finger" evidence="1">
    <location>
        <begin position="7"/>
        <end position="30"/>
    </location>
</feature>
<evidence type="ECO:0000259" key="1">
    <source>
        <dbReference type="Pfam" id="PF13490"/>
    </source>
</evidence>
<dbReference type="AlphaFoldDB" id="A0A2T6BNC0"/>
<dbReference type="RefSeq" id="WP_107845623.1">
    <property type="nucleotide sequence ID" value="NZ_QBKS01000001.1"/>
</dbReference>
<sequence>MSFDETKLSAFLDGELPDAEAREIEAALETDPALQAQLQALMEADAVAQGAFAEMLTDPVPAALAQAIHDAPVGAVANTPAPPSGRAWLVAASVVLALGLGGVSGFMAGYNQGTSRGVELAAAAPPAWLADIADYHRVYAGQTRHLVEVGADEADHIETWLSKTVGAPVRIADLRSHGLTFEGGRLLVAAGKPVAQLMYTDAQGGVVALCLLQSDSPADGFTTRQIGDFEMVSWGGDTANFVVVGDAGRADLEAIAQTAAIDV</sequence>
<comment type="caution">
    <text evidence="2">The sequence shown here is derived from an EMBL/GenBank/DDBJ whole genome shotgun (WGS) entry which is preliminary data.</text>
</comment>
<dbReference type="Proteomes" id="UP000243978">
    <property type="component" value="Unassembled WGS sequence"/>
</dbReference>
<keyword evidence="3" id="KW-1185">Reference proteome</keyword>
<accession>A0A2T6BNC0</accession>